<feature type="compositionally biased region" description="Gly residues" evidence="4">
    <location>
        <begin position="247"/>
        <end position="259"/>
    </location>
</feature>
<comment type="caution">
    <text evidence="6">The sequence shown here is derived from an EMBL/GenBank/DDBJ whole genome shotgun (WGS) entry which is preliminary data.</text>
</comment>
<evidence type="ECO:0000256" key="3">
    <source>
        <dbReference type="PROSITE-ProRule" id="PRU00089"/>
    </source>
</evidence>
<keyword evidence="1 3" id="KW-0238">DNA-binding</keyword>
<feature type="compositionally biased region" description="Low complexity" evidence="4">
    <location>
        <begin position="433"/>
        <end position="455"/>
    </location>
</feature>
<dbReference type="EMBL" id="BLXT01008584">
    <property type="protein sequence ID" value="GFO50116.1"/>
    <property type="molecule type" value="Genomic_DNA"/>
</dbReference>
<proteinExistence type="predicted"/>
<keyword evidence="2 3" id="KW-0539">Nucleus</keyword>
<feature type="region of interest" description="Disordered" evidence="4">
    <location>
        <begin position="297"/>
        <end position="336"/>
    </location>
</feature>
<evidence type="ECO:0000256" key="2">
    <source>
        <dbReference type="ARBA" id="ARBA00023242"/>
    </source>
</evidence>
<dbReference type="InterPro" id="IPR036390">
    <property type="entry name" value="WH_DNA-bd_sf"/>
</dbReference>
<evidence type="ECO:0000256" key="1">
    <source>
        <dbReference type="ARBA" id="ARBA00023125"/>
    </source>
</evidence>
<dbReference type="InterPro" id="IPR030456">
    <property type="entry name" value="TF_fork_head_CS_2"/>
</dbReference>
<dbReference type="Pfam" id="PF00250">
    <property type="entry name" value="Forkhead"/>
    <property type="match status" value="1"/>
</dbReference>
<dbReference type="PANTHER" id="PTHR11829:SF388">
    <property type="entry name" value="FORK HEAD DOMAIN-CONTAINING PROTEIN L1-RELATED"/>
    <property type="match status" value="1"/>
</dbReference>
<feature type="DNA-binding region" description="Fork-head" evidence="3">
    <location>
        <begin position="12"/>
        <end position="64"/>
    </location>
</feature>
<feature type="region of interest" description="Disordered" evidence="4">
    <location>
        <begin position="240"/>
        <end position="282"/>
    </location>
</feature>
<feature type="compositionally biased region" description="Gly residues" evidence="4">
    <location>
        <begin position="106"/>
        <end position="115"/>
    </location>
</feature>
<reference evidence="6 7" key="1">
    <citation type="journal article" date="2021" name="Elife">
        <title>Chloroplast acquisition without the gene transfer in kleptoplastic sea slugs, Plakobranchus ocellatus.</title>
        <authorList>
            <person name="Maeda T."/>
            <person name="Takahashi S."/>
            <person name="Yoshida T."/>
            <person name="Shimamura S."/>
            <person name="Takaki Y."/>
            <person name="Nagai Y."/>
            <person name="Toyoda A."/>
            <person name="Suzuki Y."/>
            <person name="Arimoto A."/>
            <person name="Ishii H."/>
            <person name="Satoh N."/>
            <person name="Nishiyama T."/>
            <person name="Hasebe M."/>
            <person name="Maruyama T."/>
            <person name="Minagawa J."/>
            <person name="Obokata J."/>
            <person name="Shigenobu S."/>
        </authorList>
    </citation>
    <scope>NUCLEOTIDE SEQUENCE [LARGE SCALE GENOMIC DNA]</scope>
</reference>
<dbReference type="Gene3D" id="1.10.10.10">
    <property type="entry name" value="Winged helix-like DNA-binding domain superfamily/Winged helix DNA-binding domain"/>
    <property type="match status" value="1"/>
</dbReference>
<dbReference type="PANTHER" id="PTHR11829">
    <property type="entry name" value="FORKHEAD BOX PROTEIN"/>
    <property type="match status" value="1"/>
</dbReference>
<comment type="subcellular location">
    <subcellularLocation>
        <location evidence="3">Nucleus</location>
    </subcellularLocation>
</comment>
<dbReference type="InterPro" id="IPR001766">
    <property type="entry name" value="Fork_head_dom"/>
</dbReference>
<feature type="domain" description="Fork-head" evidence="5">
    <location>
        <begin position="12"/>
        <end position="64"/>
    </location>
</feature>
<dbReference type="Proteomes" id="UP000735302">
    <property type="component" value="Unassembled WGS sequence"/>
</dbReference>
<sequence>MQLILTAPVVIQGWQNSIRHNLSLNECFVKVPRDDKKPGKGSYWMLHPESHNMFDNGSYLRRRRRFKRSPAEKEREERLKRLEEERKEGVVKEDIEEGEINHGGTRRSGGDGAVGVGESSNASGAMADGGGVSVGQPSVKMEKDAMGPHGSMSPGEMSRGGTKVEPADSASAMHSSSTSSSSSASSEGAGHLGHEHQHHHNLYPQHYQHHLHGMSGVGLRGSHHHPHHAHALNPHHQANLAGHSQAGLGGVGSLQGPGGSLIPPLGTVPPTGPDSISPIGESSVSNFSVENFLSTSASASATPASHLTNGGGNLDNMNASSGGPLSRPPPLVSPHLMAYSSRSSHSAVDLYRPGTACSQASSPPATPYSSSYHCGNGAGSSTSGGSSVYPAPSTPHLGNHQQQHHQHQQQQGMGAGNGSHHHHQTQHGVMNMSTSNINGNSSSSAATNNGNANTNGGNGDDGAGSPHGTPHHHINHSSHLSPHHSTSLHNANGLSSSVFSQHKDFSYPRANGWYMNPSGELNPGPSDFSSFTSMSMSMFQNSASCQLAAFRSPSYKASAASYYDCSKY</sequence>
<evidence type="ECO:0000259" key="5">
    <source>
        <dbReference type="PROSITE" id="PS50039"/>
    </source>
</evidence>
<evidence type="ECO:0000313" key="6">
    <source>
        <dbReference type="EMBL" id="GFO50116.1"/>
    </source>
</evidence>
<feature type="compositionally biased region" description="Low complexity" evidence="4">
    <location>
        <begin position="167"/>
        <end position="189"/>
    </location>
</feature>
<protein>
    <submittedName>
        <fullName evidence="6">Forkhead box protein c2</fullName>
    </submittedName>
</protein>
<evidence type="ECO:0000256" key="4">
    <source>
        <dbReference type="SAM" id="MobiDB-lite"/>
    </source>
</evidence>
<dbReference type="SMART" id="SM00339">
    <property type="entry name" value="FH"/>
    <property type="match status" value="1"/>
</dbReference>
<dbReference type="InterPro" id="IPR036388">
    <property type="entry name" value="WH-like_DNA-bd_sf"/>
</dbReference>
<keyword evidence="7" id="KW-1185">Reference proteome</keyword>
<dbReference type="GO" id="GO:0030154">
    <property type="term" value="P:cell differentiation"/>
    <property type="evidence" value="ECO:0007669"/>
    <property type="project" value="TreeGrafter"/>
</dbReference>
<evidence type="ECO:0000313" key="7">
    <source>
        <dbReference type="Proteomes" id="UP000735302"/>
    </source>
</evidence>
<dbReference type="GO" id="GO:0000981">
    <property type="term" value="F:DNA-binding transcription factor activity, RNA polymerase II-specific"/>
    <property type="evidence" value="ECO:0007669"/>
    <property type="project" value="TreeGrafter"/>
</dbReference>
<feature type="region of interest" description="Disordered" evidence="4">
    <location>
        <begin position="94"/>
        <end position="196"/>
    </location>
</feature>
<dbReference type="PROSITE" id="PS00658">
    <property type="entry name" value="FORK_HEAD_2"/>
    <property type="match status" value="1"/>
</dbReference>
<dbReference type="AlphaFoldDB" id="A0AAV4E1Z8"/>
<organism evidence="6 7">
    <name type="scientific">Plakobranchus ocellatus</name>
    <dbReference type="NCBI Taxonomy" id="259542"/>
    <lineage>
        <taxon>Eukaryota</taxon>
        <taxon>Metazoa</taxon>
        <taxon>Spiralia</taxon>
        <taxon>Lophotrochozoa</taxon>
        <taxon>Mollusca</taxon>
        <taxon>Gastropoda</taxon>
        <taxon>Heterobranchia</taxon>
        <taxon>Euthyneura</taxon>
        <taxon>Panpulmonata</taxon>
        <taxon>Sacoglossa</taxon>
        <taxon>Placobranchoidea</taxon>
        <taxon>Plakobranchidae</taxon>
        <taxon>Plakobranchus</taxon>
    </lineage>
</organism>
<accession>A0AAV4E1Z8</accession>
<feature type="region of interest" description="Disordered" evidence="4">
    <location>
        <begin position="378"/>
        <end position="494"/>
    </location>
</feature>
<dbReference type="GO" id="GO:0005634">
    <property type="term" value="C:nucleus"/>
    <property type="evidence" value="ECO:0007669"/>
    <property type="project" value="UniProtKB-SubCell"/>
</dbReference>
<dbReference type="GO" id="GO:0000978">
    <property type="term" value="F:RNA polymerase II cis-regulatory region sequence-specific DNA binding"/>
    <property type="evidence" value="ECO:0007669"/>
    <property type="project" value="TreeGrafter"/>
</dbReference>
<dbReference type="SUPFAM" id="SSF46785">
    <property type="entry name" value="Winged helix' DNA-binding domain"/>
    <property type="match status" value="1"/>
</dbReference>
<feature type="compositionally biased region" description="Low complexity" evidence="4">
    <location>
        <begin position="477"/>
        <end position="490"/>
    </location>
</feature>
<gene>
    <name evidence="6" type="ORF">PoB_007662100</name>
</gene>
<dbReference type="PROSITE" id="PS50039">
    <property type="entry name" value="FORK_HEAD_3"/>
    <property type="match status" value="1"/>
</dbReference>
<name>A0AAV4E1Z8_9GAST</name>
<dbReference type="GO" id="GO:0009653">
    <property type="term" value="P:anatomical structure morphogenesis"/>
    <property type="evidence" value="ECO:0007669"/>
    <property type="project" value="TreeGrafter"/>
</dbReference>
<dbReference type="InterPro" id="IPR050211">
    <property type="entry name" value="FOX_domain-containing"/>
</dbReference>